<evidence type="ECO:0000313" key="3">
    <source>
        <dbReference type="EMBL" id="MDM9630128.1"/>
    </source>
</evidence>
<protein>
    <submittedName>
        <fullName evidence="3">Uncharacterized protein</fullName>
    </submittedName>
</protein>
<feature type="transmembrane region" description="Helical" evidence="1">
    <location>
        <begin position="181"/>
        <end position="198"/>
    </location>
</feature>
<feature type="transmembrane region" description="Helical" evidence="1">
    <location>
        <begin position="237"/>
        <end position="254"/>
    </location>
</feature>
<dbReference type="EMBL" id="JAUDUY010000001">
    <property type="protein sequence ID" value="MDM9630128.1"/>
    <property type="molecule type" value="Genomic_DNA"/>
</dbReference>
<sequence>MNNSCIQRLKKGVFLLLMLTGFTASADIVYPARLQLVETEPGVFEVLYVLPVIQGKIVKAQAIFPGFCAPVTEPEISVDAYQKKTRWKIQCGGNSLAGQQIGIEGLLGSQIDIILEVTTLDGRIYKSTLSPARAFYTIPEAPGLKSFLRIGTLSATRYTLITWGLFLMVLAYFLSREGGRSAVPLLALSTGLSLGYFLSWNEWLLAPAWAGTVISLLVTAALASESVTKNQPPSGKILHPVLLSLGAVVAGAGFGNEKLLSGYTQGEEIILLCFAFLGFLGGAWLLVRIASQLFRVLDLQVADFRIPAAKLLTAVAFGILAWELSLFWNVPSMLPSIPFSLLSLVLVLAIWSYHSQSIVPAVLVLPGLILGYAAGIYGYLLPYSWAFLLGLQSFLLILIVFRKSISPVLARGVLLAIGIAGGNYLQFFASDSLSYPIARSVFFMLLLAVFTLVLSLFLERIQNPAVKRQVLKTSAIAVLVTCLLLSFVFLQQTYEYSISPLLSSGFLPIPIASVFALILAFLFWPRRRKILDQMQVKHKAPIFSVILLFLSIYLLPLQIKIVNPWYTADQIKPEVVHDILENKLLNTYTAFNIADEEILFERLNENLEAGLLDHIYLDSRRRLNMGLREGSKVTVKEVTLGDLGAPLSEGNPDNGLRYPATWTVTAQVKHLKHIHYRKNKYTGTIALKSIDKAWKISEITLISEDRQVIASSRL</sequence>
<keyword evidence="1" id="KW-0812">Transmembrane</keyword>
<feature type="transmembrane region" description="Helical" evidence="1">
    <location>
        <begin position="408"/>
        <end position="425"/>
    </location>
</feature>
<evidence type="ECO:0000256" key="1">
    <source>
        <dbReference type="SAM" id="Phobius"/>
    </source>
</evidence>
<evidence type="ECO:0000313" key="4">
    <source>
        <dbReference type="Proteomes" id="UP001174839"/>
    </source>
</evidence>
<dbReference type="Proteomes" id="UP001174839">
    <property type="component" value="Unassembled WGS sequence"/>
</dbReference>
<keyword evidence="1" id="KW-0472">Membrane</keyword>
<feature type="transmembrane region" description="Helical" evidence="1">
    <location>
        <begin position="308"/>
        <end position="328"/>
    </location>
</feature>
<feature type="signal peptide" evidence="2">
    <location>
        <begin position="1"/>
        <end position="26"/>
    </location>
</feature>
<dbReference type="RefSeq" id="WP_289723491.1">
    <property type="nucleotide sequence ID" value="NZ_JAUDUY010000001.1"/>
</dbReference>
<evidence type="ECO:0000256" key="2">
    <source>
        <dbReference type="SAM" id="SignalP"/>
    </source>
</evidence>
<feature type="transmembrane region" description="Helical" evidence="1">
    <location>
        <begin position="502"/>
        <end position="524"/>
    </location>
</feature>
<feature type="chain" id="PRO_5047061069" evidence="2">
    <location>
        <begin position="27"/>
        <end position="714"/>
    </location>
</feature>
<gene>
    <name evidence="3" type="ORF">QU605_01505</name>
</gene>
<feature type="transmembrane region" description="Helical" evidence="1">
    <location>
        <begin position="358"/>
        <end position="377"/>
    </location>
</feature>
<feature type="transmembrane region" description="Helical" evidence="1">
    <location>
        <begin position="204"/>
        <end position="225"/>
    </location>
</feature>
<keyword evidence="1" id="KW-1133">Transmembrane helix</keyword>
<comment type="caution">
    <text evidence="3">The sequence shown here is derived from an EMBL/GenBank/DDBJ whole genome shotgun (WGS) entry which is preliminary data.</text>
</comment>
<keyword evidence="2" id="KW-0732">Signal</keyword>
<feature type="transmembrane region" description="Helical" evidence="1">
    <location>
        <begin position="383"/>
        <end position="401"/>
    </location>
</feature>
<organism evidence="3 4">
    <name type="scientific">Robiginitalea aurantiaca</name>
    <dbReference type="NCBI Taxonomy" id="3056915"/>
    <lineage>
        <taxon>Bacteria</taxon>
        <taxon>Pseudomonadati</taxon>
        <taxon>Bacteroidota</taxon>
        <taxon>Flavobacteriia</taxon>
        <taxon>Flavobacteriales</taxon>
        <taxon>Flavobacteriaceae</taxon>
        <taxon>Robiginitalea</taxon>
    </lineage>
</organism>
<accession>A0ABT7WB50</accession>
<feature type="transmembrane region" description="Helical" evidence="1">
    <location>
        <begin position="269"/>
        <end position="287"/>
    </location>
</feature>
<feature type="transmembrane region" description="Helical" evidence="1">
    <location>
        <begin position="155"/>
        <end position="174"/>
    </location>
</feature>
<name>A0ABT7WB50_9FLAO</name>
<feature type="transmembrane region" description="Helical" evidence="1">
    <location>
        <begin position="437"/>
        <end position="458"/>
    </location>
</feature>
<reference evidence="3" key="1">
    <citation type="submission" date="2023-06" db="EMBL/GenBank/DDBJ databases">
        <title>Robiginitalea aurantiacus sp. nov. and Algoriphagus sediminis sp. nov., isolated from coastal sediment.</title>
        <authorList>
            <person name="Zhou Z.Y."/>
            <person name="An J."/>
            <person name="Jia Y.W."/>
            <person name="Du Z.J."/>
        </authorList>
    </citation>
    <scope>NUCLEOTIDE SEQUENCE</scope>
    <source>
        <strain evidence="3">M39</strain>
    </source>
</reference>
<feature type="transmembrane region" description="Helical" evidence="1">
    <location>
        <begin position="536"/>
        <end position="555"/>
    </location>
</feature>
<proteinExistence type="predicted"/>
<keyword evidence="4" id="KW-1185">Reference proteome</keyword>
<feature type="transmembrane region" description="Helical" evidence="1">
    <location>
        <begin position="470"/>
        <end position="490"/>
    </location>
</feature>
<feature type="transmembrane region" description="Helical" evidence="1">
    <location>
        <begin position="334"/>
        <end position="351"/>
    </location>
</feature>